<sequence length="512" mass="54791">MSAAKVVLLLLALTGQLVAGGVTDPPVSYTSSIAERDVTDPPISSTSQLAGRDVTDPPISSISSVAKREESNPPSSSTRRFSERDVTVSSTASVPRHTSVARREEAATTASTSSASHQSHNSTSTSSQPTVLVVTATTGTPPPTVTFTPAQDTKKTGLKSQTTSDGTLFFPLGWFWAPVTPPPGGPPLPPTLPPIPTTATPPKTTEKTTDKTTDKTTKTSDGCTSTTTPTATIVISYSDKGNGAWSTITKTNDPKDATGSCKGKVATATSTVSPSSIAHWDFTGSVESNPYPTDFPDPKQAVLKYLDDEFKSLDFIETASSTSKPSSTSKASSTTQASPTPSAVSCDQKTVDDTGSDNKPKDYPKSAYQAGAHQFCFGGYDWTAKEGDRYSASNYFWFDTDHTDPDTKLPAYCIGSAKGSYDQWSPESRKYCKGGSGLDNSNSKVWYEVVPSADQKGCKPIKDYKLPSNQDCVNRWDKVINQCMKDHGTSGIYREETDNGCWEWRTWGRTLT</sequence>
<gene>
    <name evidence="1" type="ORF">F4821DRAFT_279177</name>
</gene>
<dbReference type="EMBL" id="MU394323">
    <property type="protein sequence ID" value="KAI6085670.1"/>
    <property type="molecule type" value="Genomic_DNA"/>
</dbReference>
<evidence type="ECO:0000313" key="1">
    <source>
        <dbReference type="EMBL" id="KAI6085670.1"/>
    </source>
</evidence>
<reference evidence="1 2" key="1">
    <citation type="journal article" date="2022" name="New Phytol.">
        <title>Ecological generalism drives hyperdiversity of secondary metabolite gene clusters in xylarialean endophytes.</title>
        <authorList>
            <person name="Franco M.E.E."/>
            <person name="Wisecaver J.H."/>
            <person name="Arnold A.E."/>
            <person name="Ju Y.M."/>
            <person name="Slot J.C."/>
            <person name="Ahrendt S."/>
            <person name="Moore L.P."/>
            <person name="Eastman K.E."/>
            <person name="Scott K."/>
            <person name="Konkel Z."/>
            <person name="Mondo S.J."/>
            <person name="Kuo A."/>
            <person name="Hayes R.D."/>
            <person name="Haridas S."/>
            <person name="Andreopoulos B."/>
            <person name="Riley R."/>
            <person name="LaButti K."/>
            <person name="Pangilinan J."/>
            <person name="Lipzen A."/>
            <person name="Amirebrahimi M."/>
            <person name="Yan J."/>
            <person name="Adam C."/>
            <person name="Keymanesh K."/>
            <person name="Ng V."/>
            <person name="Louie K."/>
            <person name="Northen T."/>
            <person name="Drula E."/>
            <person name="Henrissat B."/>
            <person name="Hsieh H.M."/>
            <person name="Youens-Clark K."/>
            <person name="Lutzoni F."/>
            <person name="Miadlikowska J."/>
            <person name="Eastwood D.C."/>
            <person name="Hamelin R.C."/>
            <person name="Grigoriev I.V."/>
            <person name="U'Ren J.M."/>
        </authorList>
    </citation>
    <scope>NUCLEOTIDE SEQUENCE [LARGE SCALE GENOMIC DNA]</scope>
    <source>
        <strain evidence="1 2">ER1909</strain>
    </source>
</reference>
<protein>
    <submittedName>
        <fullName evidence="1">Uncharacterized protein</fullName>
    </submittedName>
</protein>
<evidence type="ECO:0000313" key="2">
    <source>
        <dbReference type="Proteomes" id="UP001497680"/>
    </source>
</evidence>
<keyword evidence="2" id="KW-1185">Reference proteome</keyword>
<dbReference type="Proteomes" id="UP001497680">
    <property type="component" value="Unassembled WGS sequence"/>
</dbReference>
<proteinExistence type="predicted"/>
<comment type="caution">
    <text evidence="1">The sequence shown here is derived from an EMBL/GenBank/DDBJ whole genome shotgun (WGS) entry which is preliminary data.</text>
</comment>
<organism evidence="1 2">
    <name type="scientific">Hypoxylon rubiginosum</name>
    <dbReference type="NCBI Taxonomy" id="110542"/>
    <lineage>
        <taxon>Eukaryota</taxon>
        <taxon>Fungi</taxon>
        <taxon>Dikarya</taxon>
        <taxon>Ascomycota</taxon>
        <taxon>Pezizomycotina</taxon>
        <taxon>Sordariomycetes</taxon>
        <taxon>Xylariomycetidae</taxon>
        <taxon>Xylariales</taxon>
        <taxon>Hypoxylaceae</taxon>
        <taxon>Hypoxylon</taxon>
    </lineage>
</organism>
<name>A0ACC0CZD7_9PEZI</name>
<accession>A0ACC0CZD7</accession>